<reference evidence="10 11" key="1">
    <citation type="journal article" date="2024" name="Science">
        <title>Giant polyketide synthase enzymes in the biosynthesis of giant marine polyether toxins.</title>
        <authorList>
            <person name="Fallon T.R."/>
            <person name="Shende V.V."/>
            <person name="Wierzbicki I.H."/>
            <person name="Pendleton A.L."/>
            <person name="Watervoot N.F."/>
            <person name="Auber R.P."/>
            <person name="Gonzalez D.J."/>
            <person name="Wisecaver J.H."/>
            <person name="Moore B.S."/>
        </authorList>
    </citation>
    <scope>NUCLEOTIDE SEQUENCE [LARGE SCALE GENOMIC DNA]</scope>
    <source>
        <strain evidence="10 11">12B1</strain>
    </source>
</reference>
<feature type="compositionally biased region" description="Basic and acidic residues" evidence="8">
    <location>
        <begin position="394"/>
        <end position="413"/>
    </location>
</feature>
<sequence>MEEAEAAELTPQAVVERTLRAKLEAKQQLNAANQRYREVEKVLQQIERQGRTNSRAETAMAVGKRVREEIEAGAPSPKKTRNRDGRRGEQEADDEEEEPANDDKGVGNGESARADEAAGANGVEAADGEAAAEEEAASGAQEESSAPAPVDASDRQEGEGRADDNAAEASKECEGEVAAVEGGGGAEAEGGDAPMEAEESHGQARQAAPPRAAPSPRVRLDDSTKQRSRKMFGMLLGTLQRARKESSGTNTVQHEKLRKVDEKLRTDRTRLIEYQRTLLAERKAAETVRRDEIRLERTELHERIRQLAAIANAASNAKFIKTEVEPPIYYLPKVLNDATRARIRAQQADVLPPLIAQLDQILETPIKARGLPEGRGAPARAMGDEAIAVEMEGEGGKARVRAEEKEGKEGKEEEKDDEQMLASADVPLASMLES</sequence>
<dbReference type="Pfam" id="PF04696">
    <property type="entry name" value="Pinin_SDK_memA"/>
    <property type="match status" value="1"/>
</dbReference>
<dbReference type="EMBL" id="JBGBPQ010000007">
    <property type="protein sequence ID" value="KAL1521721.1"/>
    <property type="molecule type" value="Genomic_DNA"/>
</dbReference>
<feature type="compositionally biased region" description="Low complexity" evidence="8">
    <location>
        <begin position="137"/>
        <end position="148"/>
    </location>
</feature>
<evidence type="ECO:0000313" key="11">
    <source>
        <dbReference type="Proteomes" id="UP001515480"/>
    </source>
</evidence>
<evidence type="ECO:0000259" key="9">
    <source>
        <dbReference type="Pfam" id="PF04696"/>
    </source>
</evidence>
<evidence type="ECO:0000256" key="1">
    <source>
        <dbReference type="ARBA" id="ARBA00004123"/>
    </source>
</evidence>
<feature type="domain" description="Pinin/SDK/MemA protein" evidence="9">
    <location>
        <begin position="224"/>
        <end position="347"/>
    </location>
</feature>
<evidence type="ECO:0000256" key="7">
    <source>
        <dbReference type="ARBA" id="ARBA00023242"/>
    </source>
</evidence>
<name>A0AB34JIH7_PRYPA</name>
<dbReference type="GO" id="GO:0006397">
    <property type="term" value="P:mRNA processing"/>
    <property type="evidence" value="ECO:0007669"/>
    <property type="project" value="UniProtKB-KW"/>
</dbReference>
<dbReference type="PANTHER" id="PTHR12707">
    <property type="entry name" value="PINN"/>
    <property type="match status" value="1"/>
</dbReference>
<proteinExistence type="inferred from homology"/>
<dbReference type="GO" id="GO:0071013">
    <property type="term" value="C:catalytic step 2 spliceosome"/>
    <property type="evidence" value="ECO:0007669"/>
    <property type="project" value="TreeGrafter"/>
</dbReference>
<keyword evidence="11" id="KW-1185">Reference proteome</keyword>
<comment type="similarity">
    <text evidence="2">Belongs to the pinin family.</text>
</comment>
<comment type="subcellular location">
    <subcellularLocation>
        <location evidence="1">Nucleus</location>
    </subcellularLocation>
</comment>
<dbReference type="GO" id="GO:0008380">
    <property type="term" value="P:RNA splicing"/>
    <property type="evidence" value="ECO:0007669"/>
    <property type="project" value="UniProtKB-KW"/>
</dbReference>
<keyword evidence="4" id="KW-0805">Transcription regulation</keyword>
<gene>
    <name evidence="10" type="ORF">AB1Y20_021376</name>
</gene>
<comment type="caution">
    <text evidence="10">The sequence shown here is derived from an EMBL/GenBank/DDBJ whole genome shotgun (WGS) entry which is preliminary data.</text>
</comment>
<dbReference type="InterPro" id="IPR006786">
    <property type="entry name" value="Pinin_SDK_MemA"/>
</dbReference>
<dbReference type="InterPro" id="IPR039853">
    <property type="entry name" value="Pinin"/>
</dbReference>
<dbReference type="Proteomes" id="UP001515480">
    <property type="component" value="Unassembled WGS sequence"/>
</dbReference>
<evidence type="ECO:0000256" key="3">
    <source>
        <dbReference type="ARBA" id="ARBA00022664"/>
    </source>
</evidence>
<feature type="region of interest" description="Disordered" evidence="8">
    <location>
        <begin position="47"/>
        <end position="228"/>
    </location>
</feature>
<dbReference type="PANTHER" id="PTHR12707:SF0">
    <property type="entry name" value="PININ"/>
    <property type="match status" value="1"/>
</dbReference>
<evidence type="ECO:0000256" key="2">
    <source>
        <dbReference type="ARBA" id="ARBA00010386"/>
    </source>
</evidence>
<accession>A0AB34JIH7</accession>
<feature type="region of interest" description="Disordered" evidence="8">
    <location>
        <begin position="390"/>
        <end position="434"/>
    </location>
</feature>
<evidence type="ECO:0000256" key="5">
    <source>
        <dbReference type="ARBA" id="ARBA00023163"/>
    </source>
</evidence>
<feature type="compositionally biased region" description="Acidic residues" evidence="8">
    <location>
        <begin position="91"/>
        <end position="100"/>
    </location>
</feature>
<feature type="compositionally biased region" description="Acidic residues" evidence="8">
    <location>
        <begin position="126"/>
        <end position="136"/>
    </location>
</feature>
<keyword evidence="5" id="KW-0804">Transcription</keyword>
<organism evidence="10 11">
    <name type="scientific">Prymnesium parvum</name>
    <name type="common">Toxic golden alga</name>
    <dbReference type="NCBI Taxonomy" id="97485"/>
    <lineage>
        <taxon>Eukaryota</taxon>
        <taxon>Haptista</taxon>
        <taxon>Haptophyta</taxon>
        <taxon>Prymnesiophyceae</taxon>
        <taxon>Prymnesiales</taxon>
        <taxon>Prymnesiaceae</taxon>
        <taxon>Prymnesium</taxon>
    </lineage>
</organism>
<dbReference type="AlphaFoldDB" id="A0AB34JIH7"/>
<keyword evidence="3" id="KW-0507">mRNA processing</keyword>
<evidence type="ECO:0000256" key="4">
    <source>
        <dbReference type="ARBA" id="ARBA00023015"/>
    </source>
</evidence>
<keyword evidence="7" id="KW-0539">Nucleus</keyword>
<evidence type="ECO:0000256" key="8">
    <source>
        <dbReference type="SAM" id="MobiDB-lite"/>
    </source>
</evidence>
<protein>
    <recommendedName>
        <fullName evidence="9">Pinin/SDK/MemA protein domain-containing protein</fullName>
    </recommendedName>
</protein>
<evidence type="ECO:0000256" key="6">
    <source>
        <dbReference type="ARBA" id="ARBA00023187"/>
    </source>
</evidence>
<keyword evidence="6" id="KW-0508">mRNA splicing</keyword>
<evidence type="ECO:0000313" key="10">
    <source>
        <dbReference type="EMBL" id="KAL1521721.1"/>
    </source>
</evidence>
<feature type="compositionally biased region" description="Basic and acidic residues" evidence="8">
    <location>
        <begin position="152"/>
        <end position="174"/>
    </location>
</feature>
<feature type="compositionally biased region" description="Low complexity" evidence="8">
    <location>
        <begin position="204"/>
        <end position="217"/>
    </location>
</feature>